<protein>
    <recommendedName>
        <fullName evidence="12">Polygalacturonase</fullName>
    </recommendedName>
</protein>
<proteinExistence type="inferred from homology"/>
<evidence type="ECO:0000256" key="2">
    <source>
        <dbReference type="ARBA" id="ARBA00008834"/>
    </source>
</evidence>
<dbReference type="GO" id="GO:0005975">
    <property type="term" value="P:carbohydrate metabolic process"/>
    <property type="evidence" value="ECO:0007669"/>
    <property type="project" value="InterPro"/>
</dbReference>
<evidence type="ECO:0000256" key="5">
    <source>
        <dbReference type="ARBA" id="ARBA00022801"/>
    </source>
</evidence>
<evidence type="ECO:0000256" key="6">
    <source>
        <dbReference type="ARBA" id="ARBA00023295"/>
    </source>
</evidence>
<dbReference type="SUPFAM" id="SSF51126">
    <property type="entry name" value="Pectin lyase-like"/>
    <property type="match status" value="1"/>
</dbReference>
<keyword evidence="7" id="KW-0961">Cell wall biogenesis/degradation</keyword>
<dbReference type="InterPro" id="IPR006626">
    <property type="entry name" value="PbH1"/>
</dbReference>
<evidence type="ECO:0000256" key="3">
    <source>
        <dbReference type="ARBA" id="ARBA00022512"/>
    </source>
</evidence>
<dbReference type="GO" id="GO:0004650">
    <property type="term" value="F:polygalacturonase activity"/>
    <property type="evidence" value="ECO:0007669"/>
    <property type="project" value="InterPro"/>
</dbReference>
<dbReference type="HOGENOM" id="CLU_016031_2_2_1"/>
<evidence type="ECO:0000313" key="10">
    <source>
        <dbReference type="EnsemblPlants" id="OPUNC11G08130.1"/>
    </source>
</evidence>
<evidence type="ECO:0000256" key="4">
    <source>
        <dbReference type="ARBA" id="ARBA00022525"/>
    </source>
</evidence>
<accession>A0A0E0MEC2</accession>
<dbReference type="Pfam" id="PF00295">
    <property type="entry name" value="Glyco_hydro_28"/>
    <property type="match status" value="1"/>
</dbReference>
<keyword evidence="4" id="KW-0964">Secreted</keyword>
<dbReference type="EnsemblPlants" id="OPUNC11G08130.1">
    <property type="protein sequence ID" value="OPUNC11G08130.1"/>
    <property type="gene ID" value="OPUNC11G08130"/>
</dbReference>
<evidence type="ECO:0000313" key="11">
    <source>
        <dbReference type="Proteomes" id="UP000026962"/>
    </source>
</evidence>
<dbReference type="InterPro" id="IPR000743">
    <property type="entry name" value="Glyco_hydro_28"/>
</dbReference>
<dbReference type="SMART" id="SM00710">
    <property type="entry name" value="PbH1"/>
    <property type="match status" value="7"/>
</dbReference>
<dbReference type="OMA" id="RNIRCGP"/>
<comment type="subcellular location">
    <subcellularLocation>
        <location evidence="1">Secreted</location>
        <location evidence="1">Cell wall</location>
    </subcellularLocation>
</comment>
<dbReference type="InterPro" id="IPR012334">
    <property type="entry name" value="Pectin_lyas_fold"/>
</dbReference>
<dbReference type="InterPro" id="IPR011050">
    <property type="entry name" value="Pectin_lyase_fold/virulence"/>
</dbReference>
<reference evidence="10" key="1">
    <citation type="submission" date="2015-04" db="UniProtKB">
        <authorList>
            <consortium name="EnsemblPlants"/>
        </authorList>
    </citation>
    <scope>IDENTIFICATION</scope>
</reference>
<feature type="active site" evidence="8">
    <location>
        <position position="177"/>
    </location>
</feature>
<evidence type="ECO:0008006" key="12">
    <source>
        <dbReference type="Google" id="ProtNLM"/>
    </source>
</evidence>
<organism evidence="10">
    <name type="scientific">Oryza punctata</name>
    <name type="common">Red rice</name>
    <dbReference type="NCBI Taxonomy" id="4537"/>
    <lineage>
        <taxon>Eukaryota</taxon>
        <taxon>Viridiplantae</taxon>
        <taxon>Streptophyta</taxon>
        <taxon>Embryophyta</taxon>
        <taxon>Tracheophyta</taxon>
        <taxon>Spermatophyta</taxon>
        <taxon>Magnoliopsida</taxon>
        <taxon>Liliopsida</taxon>
        <taxon>Poales</taxon>
        <taxon>Poaceae</taxon>
        <taxon>BOP clade</taxon>
        <taxon>Oryzoideae</taxon>
        <taxon>Oryzeae</taxon>
        <taxon>Oryzinae</taxon>
        <taxon>Oryza</taxon>
    </lineage>
</organism>
<reference evidence="10" key="2">
    <citation type="submission" date="2018-05" db="EMBL/GenBank/DDBJ databases">
        <title>OpunRS2 (Oryza punctata Reference Sequence Version 2).</title>
        <authorList>
            <person name="Zhang J."/>
            <person name="Kudrna D."/>
            <person name="Lee S."/>
            <person name="Talag J."/>
            <person name="Welchert J."/>
            <person name="Wing R.A."/>
        </authorList>
    </citation>
    <scope>NUCLEOTIDE SEQUENCE [LARGE SCALE GENOMIC DNA]</scope>
</reference>
<name>A0A0E0MEC2_ORYPU</name>
<dbReference type="eggNOG" id="ENOG502QRN7">
    <property type="taxonomic scope" value="Eukaryota"/>
</dbReference>
<evidence type="ECO:0000256" key="7">
    <source>
        <dbReference type="ARBA" id="ARBA00023316"/>
    </source>
</evidence>
<comment type="similarity">
    <text evidence="2 9">Belongs to the glycosyl hydrolase 28 family.</text>
</comment>
<dbReference type="Gene3D" id="2.160.20.10">
    <property type="entry name" value="Single-stranded right-handed beta-helix, Pectin lyase-like"/>
    <property type="match status" value="1"/>
</dbReference>
<dbReference type="AlphaFoldDB" id="A0A0E0MEC2"/>
<keyword evidence="11" id="KW-1185">Reference proteome</keyword>
<dbReference type="GO" id="GO:0071555">
    <property type="term" value="P:cell wall organization"/>
    <property type="evidence" value="ECO:0007669"/>
    <property type="project" value="UniProtKB-KW"/>
</dbReference>
<evidence type="ECO:0000256" key="9">
    <source>
        <dbReference type="RuleBase" id="RU361169"/>
    </source>
</evidence>
<dbReference type="Proteomes" id="UP000026962">
    <property type="component" value="Chromosome 11"/>
</dbReference>
<keyword evidence="6 9" id="KW-0326">Glycosidase</keyword>
<dbReference type="STRING" id="4537.A0A0E0MEC2"/>
<keyword evidence="5 9" id="KW-0378">Hydrolase</keyword>
<evidence type="ECO:0000256" key="1">
    <source>
        <dbReference type="ARBA" id="ARBA00004191"/>
    </source>
</evidence>
<dbReference type="PANTHER" id="PTHR31375">
    <property type="match status" value="1"/>
</dbReference>
<evidence type="ECO:0000256" key="8">
    <source>
        <dbReference type="PROSITE-ProRule" id="PRU10052"/>
    </source>
</evidence>
<dbReference type="PROSITE" id="PS00502">
    <property type="entry name" value="POLYGALACTURONASE"/>
    <property type="match status" value="1"/>
</dbReference>
<dbReference type="Gramene" id="OPUNC11G08130.1">
    <property type="protein sequence ID" value="OPUNC11G08130.1"/>
    <property type="gene ID" value="OPUNC11G08130"/>
</dbReference>
<dbReference type="FunFam" id="2.160.20.10:FF:000111">
    <property type="entry name" value="Pectin lyase-like superfamily protein"/>
    <property type="match status" value="1"/>
</dbReference>
<sequence length="329" mass="33831">MRVPAGTFLVGQAYFRGPCRSAGGVVLAIDGTVVAPPTVGNASWITFHYAHRLAIRGGTLDGNGHAFWACKAAAGRRCPPGTTTLDISQSNNVSVKRVTLVDSKNVHVSIFDCAGVTLQGVRITAPADSPNTDGIHVALSRDVAILSATVRTGDDCVSVGPGTSGVAIHNIRCGPGHGISIGSLGGRAGEGEVRNVTVVSASLAGTQNGLRIKTWGKPFAGRVSGVRFSRVAMRDVQNPIVVDQNYCPGNVNCPGQSSGVKISDVEYEEITGTSATAVAVRFDCSGSNPCTGIRLRNINLTYDGGKPARSFCKNAGGSATGVVSPPSCL</sequence>
<keyword evidence="3" id="KW-0134">Cell wall</keyword>